<keyword evidence="7" id="KW-1185">Reference proteome</keyword>
<proteinExistence type="inferred from homology"/>
<evidence type="ECO:0000313" key="7">
    <source>
        <dbReference type="Proteomes" id="UP001059480"/>
    </source>
</evidence>
<dbReference type="RefSeq" id="WP_256945078.1">
    <property type="nucleotide sequence ID" value="NZ_JANHNZ010000004.1"/>
</dbReference>
<feature type="active site" description="Tele-phosphohistidine intermediate" evidence="4">
    <location>
        <position position="8"/>
    </location>
</feature>
<keyword evidence="2 4" id="KW-0324">Glycolysis</keyword>
<dbReference type="InterPro" id="IPR005952">
    <property type="entry name" value="Phosphogly_mut1"/>
</dbReference>
<comment type="function">
    <text evidence="4 5">Catalyzes the interconversion of 2-phosphoglycerate and 3-phosphoglycerate.</text>
</comment>
<evidence type="ECO:0000256" key="5">
    <source>
        <dbReference type="RuleBase" id="RU004512"/>
    </source>
</evidence>
<feature type="active site" description="Proton donor/acceptor" evidence="4">
    <location>
        <position position="86"/>
    </location>
</feature>
<reference evidence="6" key="1">
    <citation type="submission" date="2022-07" db="EMBL/GenBank/DDBJ databases">
        <authorList>
            <person name="Jung M.-Y."/>
            <person name="Lee M."/>
        </authorList>
    </citation>
    <scope>NUCLEOTIDE SEQUENCE</scope>
    <source>
        <strain evidence="6">S8</strain>
    </source>
</reference>
<feature type="binding site" evidence="4">
    <location>
        <begin position="20"/>
        <end position="21"/>
    </location>
    <ligand>
        <name>substrate</name>
    </ligand>
</feature>
<dbReference type="PANTHER" id="PTHR11931">
    <property type="entry name" value="PHOSPHOGLYCERATE MUTASE"/>
    <property type="match status" value="1"/>
</dbReference>
<dbReference type="HAMAP" id="MF_01039">
    <property type="entry name" value="PGAM_GpmA"/>
    <property type="match status" value="1"/>
</dbReference>
<protein>
    <recommendedName>
        <fullName evidence="4 5">2,3-bisphosphoglycerate-dependent phosphoglycerate mutase</fullName>
        <shortName evidence="4">BPG-dependent PGAM</shortName>
        <shortName evidence="4">PGAM</shortName>
        <shortName evidence="4">Phosphoglyceromutase</shortName>
        <shortName evidence="4">dPGM</shortName>
        <ecNumber evidence="4 5">5.4.2.11</ecNumber>
    </recommendedName>
</protein>
<feature type="binding site" evidence="4">
    <location>
        <begin position="113"/>
        <end position="114"/>
    </location>
    <ligand>
        <name>substrate</name>
    </ligand>
</feature>
<comment type="similarity">
    <text evidence="1 4">Belongs to the phosphoglycerate mutase family. BPG-dependent PGAM subfamily.</text>
</comment>
<evidence type="ECO:0000313" key="6">
    <source>
        <dbReference type="EMBL" id="MCQ9209962.1"/>
    </source>
</evidence>
<accession>A0ABT1WN55</accession>
<comment type="pathway">
    <text evidence="4 5">Carbohydrate degradation; glycolysis; pyruvate from D-glyceraldehyde 3-phosphate: step 3/5.</text>
</comment>
<name>A0ABT1WN55_9LACT</name>
<dbReference type="InterPro" id="IPR001345">
    <property type="entry name" value="PG/BPGM_mutase_AS"/>
</dbReference>
<dbReference type="Proteomes" id="UP001059480">
    <property type="component" value="Unassembled WGS sequence"/>
</dbReference>
<dbReference type="EC" id="5.4.2.11" evidence="4 5"/>
<evidence type="ECO:0000256" key="4">
    <source>
        <dbReference type="HAMAP-Rule" id="MF_01039"/>
    </source>
</evidence>
<keyword evidence="4" id="KW-0312">Gluconeogenesis</keyword>
<dbReference type="NCBIfam" id="NF010713">
    <property type="entry name" value="PRK14115.1"/>
    <property type="match status" value="1"/>
</dbReference>
<dbReference type="Pfam" id="PF00300">
    <property type="entry name" value="His_Phos_1"/>
    <property type="match status" value="2"/>
</dbReference>
<feature type="site" description="Transition state stabilizer" evidence="4">
    <location>
        <position position="181"/>
    </location>
</feature>
<feature type="binding site" evidence="4">
    <location>
        <begin position="182"/>
        <end position="183"/>
    </location>
    <ligand>
        <name>substrate</name>
    </ligand>
</feature>
<evidence type="ECO:0000256" key="3">
    <source>
        <dbReference type="ARBA" id="ARBA00023235"/>
    </source>
</evidence>
<dbReference type="SUPFAM" id="SSF53254">
    <property type="entry name" value="Phosphoglycerate mutase-like"/>
    <property type="match status" value="1"/>
</dbReference>
<dbReference type="PROSITE" id="PS00175">
    <property type="entry name" value="PG_MUTASE"/>
    <property type="match status" value="1"/>
</dbReference>
<feature type="binding site" evidence="4">
    <location>
        <begin position="86"/>
        <end position="89"/>
    </location>
    <ligand>
        <name>substrate</name>
    </ligand>
</feature>
<dbReference type="GO" id="GO:0004619">
    <property type="term" value="F:phosphoglycerate mutase activity"/>
    <property type="evidence" value="ECO:0007669"/>
    <property type="project" value="UniProtKB-EC"/>
</dbReference>
<evidence type="ECO:0000256" key="1">
    <source>
        <dbReference type="ARBA" id="ARBA00006717"/>
    </source>
</evidence>
<feature type="binding site" evidence="4">
    <location>
        <position position="97"/>
    </location>
    <ligand>
        <name>substrate</name>
    </ligand>
</feature>
<keyword evidence="3 4" id="KW-0413">Isomerase</keyword>
<feature type="binding site" evidence="4">
    <location>
        <position position="59"/>
    </location>
    <ligand>
        <name>substrate</name>
    </ligand>
</feature>
<dbReference type="EMBL" id="JANHNZ010000004">
    <property type="protein sequence ID" value="MCQ9209962.1"/>
    <property type="molecule type" value="Genomic_DNA"/>
</dbReference>
<reference evidence="6" key="3">
    <citation type="journal article" date="2023" name="Microbiol. Resour. Announc.">
        <title>Draft Genome Sequence of Granulicatella sp. Strain S8, Isolated from a Marine Fish, Seriola quinqueradiata.</title>
        <authorList>
            <person name="Lee M."/>
            <person name="Farooq A."/>
            <person name="Jeong J.B."/>
            <person name="Jung M.Y."/>
        </authorList>
    </citation>
    <scope>NUCLEOTIDE SEQUENCE</scope>
    <source>
        <strain evidence="6">S8</strain>
    </source>
</reference>
<comment type="catalytic activity">
    <reaction evidence="4 5">
        <text>(2R)-2-phosphoglycerate = (2R)-3-phosphoglycerate</text>
        <dbReference type="Rhea" id="RHEA:15901"/>
        <dbReference type="ChEBI" id="CHEBI:58272"/>
        <dbReference type="ChEBI" id="CHEBI:58289"/>
        <dbReference type="EC" id="5.4.2.11"/>
    </reaction>
</comment>
<dbReference type="InterPro" id="IPR029033">
    <property type="entry name" value="His_PPase_superfam"/>
</dbReference>
<dbReference type="Gene3D" id="3.40.50.1240">
    <property type="entry name" value="Phosphoglycerate mutase-like"/>
    <property type="match status" value="1"/>
</dbReference>
<dbReference type="PIRSF" id="PIRSF000709">
    <property type="entry name" value="6PFK_2-Ptase"/>
    <property type="match status" value="1"/>
</dbReference>
<dbReference type="NCBIfam" id="TIGR01258">
    <property type="entry name" value="pgm_1"/>
    <property type="match status" value="1"/>
</dbReference>
<gene>
    <name evidence="4 6" type="primary">gpmA</name>
    <name evidence="6" type="ORF">NPA36_05290</name>
</gene>
<dbReference type="SMART" id="SM00855">
    <property type="entry name" value="PGAM"/>
    <property type="match status" value="1"/>
</dbReference>
<reference evidence="6" key="2">
    <citation type="journal article" date="2023" name="Curr. Microbiol.">
        <title>Granulicatella seriolae sp. nov., a Novel Facultative Anaerobe Isolated from Yellowtail Marine Fish.</title>
        <authorList>
            <person name="Lee M."/>
            <person name="Choi Y.J."/>
            <person name="Farooq A."/>
            <person name="Jeong J.B."/>
            <person name="Jung M.Y."/>
        </authorList>
    </citation>
    <scope>NUCLEOTIDE SEQUENCE</scope>
    <source>
        <strain evidence="6">S8</strain>
    </source>
</reference>
<organism evidence="6 7">
    <name type="scientific">Granulicatella seriolae</name>
    <dbReference type="NCBI Taxonomy" id="2967226"/>
    <lineage>
        <taxon>Bacteria</taxon>
        <taxon>Bacillati</taxon>
        <taxon>Bacillota</taxon>
        <taxon>Bacilli</taxon>
        <taxon>Lactobacillales</taxon>
        <taxon>Carnobacteriaceae</taxon>
        <taxon>Granulicatella</taxon>
    </lineage>
</organism>
<feature type="binding site" evidence="4">
    <location>
        <begin position="7"/>
        <end position="14"/>
    </location>
    <ligand>
        <name>substrate</name>
    </ligand>
</feature>
<dbReference type="InterPro" id="IPR013078">
    <property type="entry name" value="His_Pase_superF_clade-1"/>
</dbReference>
<dbReference type="CDD" id="cd07067">
    <property type="entry name" value="HP_PGM_like"/>
    <property type="match status" value="1"/>
</dbReference>
<sequence length="227" mass="26357">MKLVLVRHGQSEWNQKNLFTGWTDVDLTEEGKEEARLAGQRLKASGIEFDCAYMSVLKRAIKTCHIILDEMNQNWIPETKTWRLNERHYGALQGLNKAETAEKYGADQVLLWRRSYDVMPPLLTTDKEDSPIHDRRYKRLQKETIPMGETLETTLQRVIPFWQDSIAPHMLAGDTVLVVAHGNSLRSLVKHIEEMTSEEILKFELPTGQPLVYEMDKELQVTNKYFL</sequence>
<comment type="caution">
    <text evidence="6">The sequence shown here is derived from an EMBL/GenBank/DDBJ whole genome shotgun (WGS) entry which is preliminary data.</text>
</comment>
<evidence type="ECO:0000256" key="2">
    <source>
        <dbReference type="ARBA" id="ARBA00023152"/>
    </source>
</evidence>